<dbReference type="InterPro" id="IPR023578">
    <property type="entry name" value="Ras_GEF_dom_sf"/>
</dbReference>
<proteinExistence type="predicted"/>
<name>A0A0L0DAL2_THETB</name>
<evidence type="ECO:0000256" key="1">
    <source>
        <dbReference type="ARBA" id="ARBA00022658"/>
    </source>
</evidence>
<dbReference type="Proteomes" id="UP000054408">
    <property type="component" value="Unassembled WGS sequence"/>
</dbReference>
<dbReference type="InterPro" id="IPR008937">
    <property type="entry name" value="Ras-like_GEF"/>
</dbReference>
<protein>
    <recommendedName>
        <fullName evidence="7">Ras-GEF domain-containing protein</fullName>
    </recommendedName>
</protein>
<dbReference type="STRING" id="461836.A0A0L0DAL2"/>
<dbReference type="SMART" id="SM00229">
    <property type="entry name" value="RasGEFN"/>
    <property type="match status" value="1"/>
</dbReference>
<gene>
    <name evidence="5" type="ORF">AMSG_05381</name>
</gene>
<reference evidence="5 6" key="1">
    <citation type="submission" date="2010-05" db="EMBL/GenBank/DDBJ databases">
        <title>The Genome Sequence of Thecamonas trahens ATCC 50062.</title>
        <authorList>
            <consortium name="The Broad Institute Genome Sequencing Platform"/>
            <person name="Russ C."/>
            <person name="Cuomo C."/>
            <person name="Shea T."/>
            <person name="Young S.K."/>
            <person name="Zeng Q."/>
            <person name="Koehrsen M."/>
            <person name="Haas B."/>
            <person name="Borodovsky M."/>
            <person name="Guigo R."/>
            <person name="Alvarado L."/>
            <person name="Berlin A."/>
            <person name="Bochicchio J."/>
            <person name="Borenstein D."/>
            <person name="Chapman S."/>
            <person name="Chen Z."/>
            <person name="Freedman E."/>
            <person name="Gellesch M."/>
            <person name="Goldberg J."/>
            <person name="Griggs A."/>
            <person name="Gujja S."/>
            <person name="Heilman E."/>
            <person name="Heiman D."/>
            <person name="Hepburn T."/>
            <person name="Howarth C."/>
            <person name="Jen D."/>
            <person name="Larson L."/>
            <person name="Mehta T."/>
            <person name="Park D."/>
            <person name="Pearson M."/>
            <person name="Roberts A."/>
            <person name="Saif S."/>
            <person name="Shenoy N."/>
            <person name="Sisk P."/>
            <person name="Stolte C."/>
            <person name="Sykes S."/>
            <person name="Thomson T."/>
            <person name="Walk T."/>
            <person name="White J."/>
            <person name="Yandava C."/>
            <person name="Burger G."/>
            <person name="Gray M.W."/>
            <person name="Holland P.W.H."/>
            <person name="King N."/>
            <person name="Lang F.B.F."/>
            <person name="Roger A.J."/>
            <person name="Ruiz-Trillo I."/>
            <person name="Lander E."/>
            <person name="Nusbaum C."/>
        </authorList>
    </citation>
    <scope>NUCLEOTIDE SEQUENCE [LARGE SCALE GENOMIC DNA]</scope>
    <source>
        <strain evidence="5 6">ATCC 50062</strain>
    </source>
</reference>
<dbReference type="PROSITE" id="PS50212">
    <property type="entry name" value="RASGEF_NTER"/>
    <property type="match status" value="1"/>
</dbReference>
<dbReference type="Gene3D" id="1.10.840.10">
    <property type="entry name" value="Ras guanine-nucleotide exchange factors catalytic domain"/>
    <property type="match status" value="1"/>
</dbReference>
<evidence type="ECO:0000259" key="4">
    <source>
        <dbReference type="PROSITE" id="PS50212"/>
    </source>
</evidence>
<dbReference type="SUPFAM" id="SSF48366">
    <property type="entry name" value="Ras GEF"/>
    <property type="match status" value="1"/>
</dbReference>
<dbReference type="InterPro" id="IPR001895">
    <property type="entry name" value="RASGEF_cat_dom"/>
</dbReference>
<dbReference type="GeneID" id="25564809"/>
<dbReference type="Gene3D" id="1.20.870.10">
    <property type="entry name" value="Son of sevenless (SoS) protein Chain: S domain 1"/>
    <property type="match status" value="1"/>
</dbReference>
<dbReference type="Pfam" id="PF00617">
    <property type="entry name" value="RasGEF"/>
    <property type="match status" value="1"/>
</dbReference>
<feature type="domain" description="Ras-GEF" evidence="3">
    <location>
        <begin position="314"/>
        <end position="544"/>
    </location>
</feature>
<dbReference type="InterPro" id="IPR036964">
    <property type="entry name" value="RASGEF_cat_dom_sf"/>
</dbReference>
<evidence type="ECO:0000259" key="3">
    <source>
        <dbReference type="PROSITE" id="PS50009"/>
    </source>
</evidence>
<dbReference type="AlphaFoldDB" id="A0A0L0DAL2"/>
<dbReference type="OrthoDB" id="546434at2759"/>
<evidence type="ECO:0000256" key="2">
    <source>
        <dbReference type="PROSITE-ProRule" id="PRU00168"/>
    </source>
</evidence>
<keyword evidence="1 2" id="KW-0344">Guanine-nucleotide releasing factor</keyword>
<keyword evidence="6" id="KW-1185">Reference proteome</keyword>
<dbReference type="PANTHER" id="PTHR23113:SF368">
    <property type="entry name" value="CELL DIVISION CONTROL PROTEIN 25"/>
    <property type="match status" value="1"/>
</dbReference>
<dbReference type="InterPro" id="IPR000651">
    <property type="entry name" value="Ras-like_Gua-exchang_fac_N"/>
</dbReference>
<evidence type="ECO:0008006" key="7">
    <source>
        <dbReference type="Google" id="ProtNLM"/>
    </source>
</evidence>
<evidence type="ECO:0000313" key="5">
    <source>
        <dbReference type="EMBL" id="KNC49382.1"/>
    </source>
</evidence>
<dbReference type="RefSeq" id="XP_013757807.1">
    <property type="nucleotide sequence ID" value="XM_013902353.1"/>
</dbReference>
<dbReference type="SMART" id="SM00147">
    <property type="entry name" value="RasGEF"/>
    <property type="match status" value="1"/>
</dbReference>
<evidence type="ECO:0000313" key="6">
    <source>
        <dbReference type="Proteomes" id="UP000054408"/>
    </source>
</evidence>
<dbReference type="GO" id="GO:0007265">
    <property type="term" value="P:Ras protein signal transduction"/>
    <property type="evidence" value="ECO:0007669"/>
    <property type="project" value="TreeGrafter"/>
</dbReference>
<dbReference type="GO" id="GO:0005085">
    <property type="term" value="F:guanyl-nucleotide exchange factor activity"/>
    <property type="evidence" value="ECO:0007669"/>
    <property type="project" value="UniProtKB-KW"/>
</dbReference>
<dbReference type="eggNOG" id="KOG3417">
    <property type="taxonomic scope" value="Eukaryota"/>
</dbReference>
<organism evidence="5 6">
    <name type="scientific">Thecamonas trahens ATCC 50062</name>
    <dbReference type="NCBI Taxonomy" id="461836"/>
    <lineage>
        <taxon>Eukaryota</taxon>
        <taxon>Apusozoa</taxon>
        <taxon>Apusomonadida</taxon>
        <taxon>Apusomonadidae</taxon>
        <taxon>Thecamonas</taxon>
    </lineage>
</organism>
<feature type="domain" description="N-terminal Ras-GEF" evidence="4">
    <location>
        <begin position="136"/>
        <end position="258"/>
    </location>
</feature>
<sequence length="553" mass="59447">MTEDWVGVVLFAGLYGWSMETDETQGYKAGLSSSSSSLSEVIARMGGEAGDSMVGARADRGGAARARVASALPPHILVQAASRSESSMSLAASSSSMMSTTDGAETEGEAPVGEAVAKATMIAAGVDVAGSDLVKEDGCVVSGTREALTWALVDPSCSGDEALLEDFLLTYRYFTTPHELVSLLASMFGAGAGEGGAGAPAQLRVLALMRALLETDAHLFAGTDGESMATLDNLLTFVDRALRMRPAGEVVEALRELARCAIHVEGSLPDKAHSPLLEHLPPNAPLQMVLDRLAPANPKAFPAAEAASIVASLDVADVARQVTLISFGLFSRIEPLECLRSTFSDDPAAAPAFTAWTRFTNRMRAWLVSLVLAPQKKKDRIRLYTKLLALPHEFLKLSNFHDALNAWIALDVTPAIARLKVLRSAVPEAALAALKPIQILFEPRKNNANYQAALFKATPPLVPVLSIFSSLLYKTDDAQPDVLSSGHVNFRKLRLMGSIMHKVLQYQTTPYYMQANSQLIKYLQSAQVYPESQWNELSVKIERAKGRGKGWFS</sequence>
<dbReference type="PROSITE" id="PS50009">
    <property type="entry name" value="RASGEF_CAT"/>
    <property type="match status" value="1"/>
</dbReference>
<dbReference type="EMBL" id="GL349455">
    <property type="protein sequence ID" value="KNC49382.1"/>
    <property type="molecule type" value="Genomic_DNA"/>
</dbReference>
<accession>A0A0L0DAL2</accession>
<dbReference type="CDD" id="cd06224">
    <property type="entry name" value="REM"/>
    <property type="match status" value="1"/>
</dbReference>
<dbReference type="Pfam" id="PF00618">
    <property type="entry name" value="RasGEF_N"/>
    <property type="match status" value="1"/>
</dbReference>
<dbReference type="GO" id="GO:0005886">
    <property type="term" value="C:plasma membrane"/>
    <property type="evidence" value="ECO:0007669"/>
    <property type="project" value="TreeGrafter"/>
</dbReference>
<dbReference type="PANTHER" id="PTHR23113">
    <property type="entry name" value="GUANINE NUCLEOTIDE EXCHANGE FACTOR"/>
    <property type="match status" value="1"/>
</dbReference>